<reference evidence="13" key="1">
    <citation type="submission" date="2020-11" db="EMBL/GenBank/DDBJ databases">
        <authorList>
            <person name="Tran Van P."/>
        </authorList>
    </citation>
    <scope>NUCLEOTIDE SEQUENCE</scope>
</reference>
<dbReference type="GO" id="GO:0000045">
    <property type="term" value="P:autophagosome assembly"/>
    <property type="evidence" value="ECO:0007669"/>
    <property type="project" value="TreeGrafter"/>
</dbReference>
<evidence type="ECO:0000256" key="4">
    <source>
        <dbReference type="ARBA" id="ARBA00018070"/>
    </source>
</evidence>
<keyword evidence="14" id="KW-1185">Reference proteome</keyword>
<evidence type="ECO:0000256" key="6">
    <source>
        <dbReference type="ARBA" id="ARBA00022824"/>
    </source>
</evidence>
<feature type="region of interest" description="Disordered" evidence="12">
    <location>
        <begin position="1"/>
        <end position="52"/>
    </location>
</feature>
<evidence type="ECO:0000256" key="8">
    <source>
        <dbReference type="ARBA" id="ARBA00023055"/>
    </source>
</evidence>
<dbReference type="GO" id="GO:0061709">
    <property type="term" value="P:reticulophagy"/>
    <property type="evidence" value="ECO:0007669"/>
    <property type="project" value="TreeGrafter"/>
</dbReference>
<comment type="subcellular location">
    <subcellularLocation>
        <location evidence="1">Endoplasmic reticulum membrane</location>
        <topology evidence="1">Peripheral membrane protein</topology>
    </subcellularLocation>
    <subcellularLocation>
        <location evidence="2">Preautophagosomal structure membrane</location>
        <topology evidence="2">Peripheral membrane protein</topology>
    </subcellularLocation>
</comment>
<comment type="similarity">
    <text evidence="3">Belongs to the ATG2 family.</text>
</comment>
<name>A0A7R9PT69_9ACAR</name>
<evidence type="ECO:0000256" key="10">
    <source>
        <dbReference type="ARBA" id="ARBA00024479"/>
    </source>
</evidence>
<protein>
    <recommendedName>
        <fullName evidence="4">Autophagy-related protein 2</fullName>
    </recommendedName>
</protein>
<comment type="catalytic activity">
    <reaction evidence="10">
        <text>a 1,2-diacyl-sn-glycero-3-phospho-L-serine(in) = a 1,2-diacyl-sn-glycero-3-phospho-L-serine(out)</text>
        <dbReference type="Rhea" id="RHEA:38663"/>
        <dbReference type="ChEBI" id="CHEBI:57262"/>
    </reaction>
</comment>
<organism evidence="13">
    <name type="scientific">Medioppia subpectinata</name>
    <dbReference type="NCBI Taxonomy" id="1979941"/>
    <lineage>
        <taxon>Eukaryota</taxon>
        <taxon>Metazoa</taxon>
        <taxon>Ecdysozoa</taxon>
        <taxon>Arthropoda</taxon>
        <taxon>Chelicerata</taxon>
        <taxon>Arachnida</taxon>
        <taxon>Acari</taxon>
        <taxon>Acariformes</taxon>
        <taxon>Sarcoptiformes</taxon>
        <taxon>Oribatida</taxon>
        <taxon>Brachypylina</taxon>
        <taxon>Oppioidea</taxon>
        <taxon>Oppiidae</taxon>
        <taxon>Medioppia</taxon>
    </lineage>
</organism>
<evidence type="ECO:0000256" key="7">
    <source>
        <dbReference type="ARBA" id="ARBA00023006"/>
    </source>
</evidence>
<dbReference type="GO" id="GO:0000422">
    <property type="term" value="P:autophagy of mitochondrion"/>
    <property type="evidence" value="ECO:0007669"/>
    <property type="project" value="TreeGrafter"/>
</dbReference>
<dbReference type="GO" id="GO:0061908">
    <property type="term" value="C:phagophore"/>
    <property type="evidence" value="ECO:0007669"/>
    <property type="project" value="TreeGrafter"/>
</dbReference>
<dbReference type="GO" id="GO:0061723">
    <property type="term" value="P:glycophagy"/>
    <property type="evidence" value="ECO:0007669"/>
    <property type="project" value="TreeGrafter"/>
</dbReference>
<evidence type="ECO:0000256" key="9">
    <source>
        <dbReference type="ARBA" id="ARBA00023136"/>
    </source>
</evidence>
<dbReference type="OrthoDB" id="6507050at2759"/>
<dbReference type="PANTHER" id="PTHR13190:SF1">
    <property type="entry name" value="AUTOPHAGY-RELATED 2, ISOFORM A"/>
    <property type="match status" value="1"/>
</dbReference>
<keyword evidence="9" id="KW-0472">Membrane</keyword>
<dbReference type="GO" id="GO:0005789">
    <property type="term" value="C:endoplasmic reticulum membrane"/>
    <property type="evidence" value="ECO:0007669"/>
    <property type="project" value="UniProtKB-SubCell"/>
</dbReference>
<gene>
    <name evidence="13" type="ORF">OSB1V03_LOCUS418</name>
</gene>
<evidence type="ECO:0000256" key="5">
    <source>
        <dbReference type="ARBA" id="ARBA00022448"/>
    </source>
</evidence>
<comment type="catalytic activity">
    <reaction evidence="11">
        <text>a 1,2-diacyl-sn-glycero-3-phosphoethanolamine(in) = a 1,2-diacyl-sn-glycero-3-phosphoethanolamine(out)</text>
        <dbReference type="Rhea" id="RHEA:38895"/>
        <dbReference type="ChEBI" id="CHEBI:64612"/>
    </reaction>
</comment>
<feature type="region of interest" description="Disordered" evidence="12">
    <location>
        <begin position="139"/>
        <end position="166"/>
    </location>
</feature>
<evidence type="ECO:0000256" key="2">
    <source>
        <dbReference type="ARBA" id="ARBA00004623"/>
    </source>
</evidence>
<evidence type="ECO:0000256" key="3">
    <source>
        <dbReference type="ARBA" id="ARBA00009714"/>
    </source>
</evidence>
<evidence type="ECO:0000313" key="14">
    <source>
        <dbReference type="Proteomes" id="UP000759131"/>
    </source>
</evidence>
<dbReference type="InterPro" id="IPR026849">
    <property type="entry name" value="ATG2"/>
</dbReference>
<keyword evidence="6" id="KW-0256">Endoplasmic reticulum</keyword>
<dbReference type="Proteomes" id="UP000759131">
    <property type="component" value="Unassembled WGS sequence"/>
</dbReference>
<dbReference type="PANTHER" id="PTHR13190">
    <property type="entry name" value="AUTOPHAGY-RELATED 2, ISOFORM A"/>
    <property type="match status" value="1"/>
</dbReference>
<evidence type="ECO:0000256" key="11">
    <source>
        <dbReference type="ARBA" id="ARBA00024615"/>
    </source>
</evidence>
<dbReference type="AlphaFoldDB" id="A0A7R9PT69"/>
<evidence type="ECO:0000256" key="1">
    <source>
        <dbReference type="ARBA" id="ARBA00004406"/>
    </source>
</evidence>
<keyword evidence="5" id="KW-0813">Transport</keyword>
<dbReference type="GO" id="GO:0034045">
    <property type="term" value="C:phagophore assembly site membrane"/>
    <property type="evidence" value="ECO:0007669"/>
    <property type="project" value="UniProtKB-SubCell"/>
</dbReference>
<evidence type="ECO:0000313" key="13">
    <source>
        <dbReference type="EMBL" id="CAD7619921.1"/>
    </source>
</evidence>
<dbReference type="Pfam" id="PF13329">
    <property type="entry name" value="ATG2_CAD"/>
    <property type="match status" value="1"/>
</dbReference>
<feature type="compositionally biased region" description="Basic and acidic residues" evidence="12">
    <location>
        <begin position="146"/>
        <end position="156"/>
    </location>
</feature>
<dbReference type="GO" id="GO:0032266">
    <property type="term" value="F:phosphatidylinositol-3-phosphate binding"/>
    <property type="evidence" value="ECO:0007669"/>
    <property type="project" value="TreeGrafter"/>
</dbReference>
<dbReference type="GO" id="GO:0006869">
    <property type="term" value="P:lipid transport"/>
    <property type="evidence" value="ECO:0007669"/>
    <property type="project" value="UniProtKB-KW"/>
</dbReference>
<proteinExistence type="inferred from homology"/>
<keyword evidence="7" id="KW-0072">Autophagy</keyword>
<dbReference type="GO" id="GO:0043495">
    <property type="term" value="F:protein-membrane adaptor activity"/>
    <property type="evidence" value="ECO:0007669"/>
    <property type="project" value="TreeGrafter"/>
</dbReference>
<keyword evidence="8" id="KW-0445">Lipid transport</keyword>
<accession>A0A7R9PT69</accession>
<dbReference type="GO" id="GO:0034727">
    <property type="term" value="P:piecemeal microautophagy of the nucleus"/>
    <property type="evidence" value="ECO:0007669"/>
    <property type="project" value="TreeGrafter"/>
</dbReference>
<sequence length="601" mass="67863">MDIENDDLYSSSPENAFDDKLMEDAMGDNDPEMVTTSEDSDDEPPKFDKVPNCPKCDSPQMDESGFWVLGEGDFGTGIKMTAEPQIRFLTDEPITVVENHFNLSRQRLIPDINPSTLCRYFLEEMTLILHLYDGRDFDDDTQSDSPVDKRADDTKSYKSHKSNKSYYSSEPRTLFENFDQDFALSWRFVFMVQDFEIIDRVMASKIKKMLYEYYSESMPRRKHVNMISIRATAFKNVDNKEECELKISVKPLRVNIDQDTLLFIANFFTTVIETLSVEETQQALNTMNTMVANNYDETSLPSFSDTASVASDATQRTVTSVSSTTTLKNNDDSNKLYFRSLSFAPDVPISLDYHGKHVDFDRGALQGLFLGLGQLNQSELRLKRLHNKQGLLGFDKVLSYVLNEWTKDIKRNQLPALLGGVGPMHSFIQLFQGMRDLVWMPIDQYRRDKRVIRGLQRGAHSFSASTAMATLDLANRLVSLIQTAAQFAHDVVTPPTPGHRQSTVVALNAQPRDLREGLSVGYAYVKDGIHDVMRDMVNAGYGAEDIPSAVGGVVRNIPSSIVRPIIGVTQGASNVLVGMRNQLTPEARKDDHDKWKNASER</sequence>
<evidence type="ECO:0000256" key="12">
    <source>
        <dbReference type="SAM" id="MobiDB-lite"/>
    </source>
</evidence>
<dbReference type="EMBL" id="OC854654">
    <property type="protein sequence ID" value="CAD7619921.1"/>
    <property type="molecule type" value="Genomic_DNA"/>
</dbReference>
<dbReference type="EMBL" id="CAJPIZ010000079">
    <property type="protein sequence ID" value="CAG2100351.1"/>
    <property type="molecule type" value="Genomic_DNA"/>
</dbReference>